<evidence type="ECO:0000313" key="1">
    <source>
        <dbReference type="EMBL" id="GAI35116.1"/>
    </source>
</evidence>
<organism evidence="1">
    <name type="scientific">marine sediment metagenome</name>
    <dbReference type="NCBI Taxonomy" id="412755"/>
    <lineage>
        <taxon>unclassified sequences</taxon>
        <taxon>metagenomes</taxon>
        <taxon>ecological metagenomes</taxon>
    </lineage>
</organism>
<dbReference type="AlphaFoldDB" id="X1NY20"/>
<sequence length="39" mass="3992">CPSSGKISSNVTAGVSYEYIFESLEVAVGGGVKDLPCVK</sequence>
<dbReference type="EMBL" id="BARV01024610">
    <property type="protein sequence ID" value="GAI35116.1"/>
    <property type="molecule type" value="Genomic_DNA"/>
</dbReference>
<accession>X1NY20</accession>
<gene>
    <name evidence="1" type="ORF">S06H3_40140</name>
</gene>
<comment type="caution">
    <text evidence="1">The sequence shown here is derived from an EMBL/GenBank/DDBJ whole genome shotgun (WGS) entry which is preliminary data.</text>
</comment>
<protein>
    <submittedName>
        <fullName evidence="1">Uncharacterized protein</fullName>
    </submittedName>
</protein>
<feature type="non-terminal residue" evidence="1">
    <location>
        <position position="1"/>
    </location>
</feature>
<name>X1NY20_9ZZZZ</name>
<reference evidence="1" key="1">
    <citation type="journal article" date="2014" name="Front. Microbiol.">
        <title>High frequency of phylogenetically diverse reductive dehalogenase-homologous genes in deep subseafloor sedimentary metagenomes.</title>
        <authorList>
            <person name="Kawai M."/>
            <person name="Futagami T."/>
            <person name="Toyoda A."/>
            <person name="Takaki Y."/>
            <person name="Nishi S."/>
            <person name="Hori S."/>
            <person name="Arai W."/>
            <person name="Tsubouchi T."/>
            <person name="Morono Y."/>
            <person name="Uchiyama I."/>
            <person name="Ito T."/>
            <person name="Fujiyama A."/>
            <person name="Inagaki F."/>
            <person name="Takami H."/>
        </authorList>
    </citation>
    <scope>NUCLEOTIDE SEQUENCE</scope>
    <source>
        <strain evidence="1">Expedition CK06-06</strain>
    </source>
</reference>
<proteinExistence type="predicted"/>